<comment type="caution">
    <text evidence="2">The sequence shown here is derived from an EMBL/GenBank/DDBJ whole genome shotgun (WGS) entry which is preliminary data.</text>
</comment>
<sequence>MAGILTTSYSVIGKYECDEVIPSIEVAKNIAKILGTTLVIF</sequence>
<organism evidence="2 3">
    <name type="scientific">Chryseobacterium zhengzhouense</name>
    <dbReference type="NCBI Taxonomy" id="1636086"/>
    <lineage>
        <taxon>Bacteria</taxon>
        <taxon>Pseudomonadati</taxon>
        <taxon>Bacteroidota</taxon>
        <taxon>Flavobacteriia</taxon>
        <taxon>Flavobacteriales</taxon>
        <taxon>Weeksellaceae</taxon>
        <taxon>Chryseobacterium group</taxon>
        <taxon>Chryseobacterium</taxon>
    </lineage>
</organism>
<dbReference type="Gene3D" id="1.10.260.40">
    <property type="entry name" value="lambda repressor-like DNA-binding domains"/>
    <property type="match status" value="1"/>
</dbReference>
<protein>
    <submittedName>
        <fullName evidence="2">Multiprotein-bridging factor 1 family protein</fullName>
    </submittedName>
</protein>
<evidence type="ECO:0000313" key="3">
    <source>
        <dbReference type="Proteomes" id="UP001596550"/>
    </source>
</evidence>
<dbReference type="PROSITE" id="PS50943">
    <property type="entry name" value="HTH_CROC1"/>
    <property type="match status" value="1"/>
</dbReference>
<dbReference type="SUPFAM" id="SSF47413">
    <property type="entry name" value="lambda repressor-like DNA-binding domains"/>
    <property type="match status" value="1"/>
</dbReference>
<accession>A0ABW2LWI0</accession>
<dbReference type="Proteomes" id="UP001596550">
    <property type="component" value="Unassembled WGS sequence"/>
</dbReference>
<dbReference type="EMBL" id="JBHTCR010000003">
    <property type="protein sequence ID" value="MFC7346919.1"/>
    <property type="molecule type" value="Genomic_DNA"/>
</dbReference>
<keyword evidence="3" id="KW-1185">Reference proteome</keyword>
<gene>
    <name evidence="2" type="ORF">ACFQO9_09350</name>
</gene>
<reference evidence="3" key="1">
    <citation type="journal article" date="2019" name="Int. J. Syst. Evol. Microbiol.">
        <title>The Global Catalogue of Microorganisms (GCM) 10K type strain sequencing project: providing services to taxonomists for standard genome sequencing and annotation.</title>
        <authorList>
            <consortium name="The Broad Institute Genomics Platform"/>
            <consortium name="The Broad Institute Genome Sequencing Center for Infectious Disease"/>
            <person name="Wu L."/>
            <person name="Ma J."/>
        </authorList>
    </citation>
    <scope>NUCLEOTIDE SEQUENCE [LARGE SCALE GENOMIC DNA]</scope>
    <source>
        <strain evidence="3">CCUG 54781</strain>
    </source>
</reference>
<name>A0ABW2LWI0_9FLAO</name>
<dbReference type="CDD" id="cd00093">
    <property type="entry name" value="HTH_XRE"/>
    <property type="match status" value="1"/>
</dbReference>
<feature type="domain" description="HTH cro/C1-type" evidence="1">
    <location>
        <begin position="1"/>
        <end position="41"/>
    </location>
</feature>
<evidence type="ECO:0000259" key="1">
    <source>
        <dbReference type="PROSITE" id="PS50943"/>
    </source>
</evidence>
<proteinExistence type="predicted"/>
<evidence type="ECO:0000313" key="2">
    <source>
        <dbReference type="EMBL" id="MFC7346919.1"/>
    </source>
</evidence>
<dbReference type="InterPro" id="IPR010982">
    <property type="entry name" value="Lambda_DNA-bd_dom_sf"/>
</dbReference>
<dbReference type="InterPro" id="IPR001387">
    <property type="entry name" value="Cro/C1-type_HTH"/>
</dbReference>
<dbReference type="RefSeq" id="WP_378177337.1">
    <property type="nucleotide sequence ID" value="NZ_JBHTCR010000003.1"/>
</dbReference>